<name>A0ABP1AFS6_9BRYO</name>
<sequence length="132" mass="14690">MFWLEVAAERRKATVVGGAQAIGRDVFGSCTERIANLFCRLPCGIEWVDDADETELGDTVGILATMLATELVDCLFVIFTSALDQKVASINQEHALQEQPIGYFFAMHRVAITSRACVYSNLDPIRKYKKID</sequence>
<accession>A0ABP1AFS6</accession>
<reference evidence="1" key="1">
    <citation type="submission" date="2024-03" db="EMBL/GenBank/DDBJ databases">
        <authorList>
            <consortium name="ELIXIR-Norway"/>
            <consortium name="Elixir Norway"/>
        </authorList>
    </citation>
    <scope>NUCLEOTIDE SEQUENCE</scope>
</reference>
<evidence type="ECO:0000313" key="2">
    <source>
        <dbReference type="Proteomes" id="UP001497522"/>
    </source>
</evidence>
<proteinExistence type="predicted"/>
<dbReference type="Proteomes" id="UP001497522">
    <property type="component" value="Chromosome 11"/>
</dbReference>
<protein>
    <submittedName>
        <fullName evidence="1">Uncharacterized protein</fullName>
    </submittedName>
</protein>
<keyword evidence="2" id="KW-1185">Reference proteome</keyword>
<dbReference type="EMBL" id="OZ023712">
    <property type="protein sequence ID" value="CAK9861257.1"/>
    <property type="molecule type" value="Genomic_DNA"/>
</dbReference>
<evidence type="ECO:0000313" key="1">
    <source>
        <dbReference type="EMBL" id="CAK9861257.1"/>
    </source>
</evidence>
<organism evidence="1 2">
    <name type="scientific">Sphagnum jensenii</name>
    <dbReference type="NCBI Taxonomy" id="128206"/>
    <lineage>
        <taxon>Eukaryota</taxon>
        <taxon>Viridiplantae</taxon>
        <taxon>Streptophyta</taxon>
        <taxon>Embryophyta</taxon>
        <taxon>Bryophyta</taxon>
        <taxon>Sphagnophytina</taxon>
        <taxon>Sphagnopsida</taxon>
        <taxon>Sphagnales</taxon>
        <taxon>Sphagnaceae</taxon>
        <taxon>Sphagnum</taxon>
    </lineage>
</organism>
<gene>
    <name evidence="1" type="ORF">CSSPJE1EN2_LOCUS4252</name>
</gene>